<dbReference type="AlphaFoldDB" id="A0A1I3I6S6"/>
<organism evidence="1 2">
    <name type="scientific">Nocardioides psychrotolerans</name>
    <dbReference type="NCBI Taxonomy" id="1005945"/>
    <lineage>
        <taxon>Bacteria</taxon>
        <taxon>Bacillati</taxon>
        <taxon>Actinomycetota</taxon>
        <taxon>Actinomycetes</taxon>
        <taxon>Propionibacteriales</taxon>
        <taxon>Nocardioidaceae</taxon>
        <taxon>Nocardioides</taxon>
    </lineage>
</organism>
<gene>
    <name evidence="1" type="ORF">SAMN05216561_108140</name>
</gene>
<dbReference type="STRING" id="1005945.SAMN05216561_108140"/>
<name>A0A1I3I6S6_9ACTN</name>
<sequence length="303" mass="33319">MSTDTITLDQIDSVAPEEAVTAAAAAVQDARRVQAQWEAKESAARAELESVQAQAAEALLEDPSAEEALATSITQLTARVEIVHRAAVAHRPRVAAAETAWLQAQAALFATAIPPLEDELRQHETKTARLLKQLEDHEGVYVPEADLRWALAPVDRPKSWKVPKSRPIHASLTLARRQHRILCELAAGVDPAPLLVEWRVGSEIYPECIMGPDALVPVPAFLQRVQQRVQQAQDVIVGLEQARDELPGRIADLERQEAQMQPREGKFVVLPQLRERLRAIDDEISAAREHLDALAPAPASVKD</sequence>
<protein>
    <submittedName>
        <fullName evidence="1">Uncharacterized protein</fullName>
    </submittedName>
</protein>
<evidence type="ECO:0000313" key="2">
    <source>
        <dbReference type="Proteomes" id="UP000198649"/>
    </source>
</evidence>
<dbReference type="Proteomes" id="UP000198649">
    <property type="component" value="Unassembled WGS sequence"/>
</dbReference>
<dbReference type="EMBL" id="FOQG01000008">
    <property type="protein sequence ID" value="SFI43622.1"/>
    <property type="molecule type" value="Genomic_DNA"/>
</dbReference>
<reference evidence="1 2" key="1">
    <citation type="submission" date="2016-10" db="EMBL/GenBank/DDBJ databases">
        <authorList>
            <person name="de Groot N.N."/>
        </authorList>
    </citation>
    <scope>NUCLEOTIDE SEQUENCE [LARGE SCALE GENOMIC DNA]</scope>
    <source>
        <strain evidence="1 2">CGMCC 1.11156</strain>
    </source>
</reference>
<proteinExistence type="predicted"/>
<evidence type="ECO:0000313" key="1">
    <source>
        <dbReference type="EMBL" id="SFI43622.1"/>
    </source>
</evidence>
<accession>A0A1I3I6S6</accession>
<keyword evidence="2" id="KW-1185">Reference proteome</keyword>
<dbReference type="RefSeq" id="WP_091113492.1">
    <property type="nucleotide sequence ID" value="NZ_BKAF01000036.1"/>
</dbReference>